<evidence type="ECO:0000256" key="6">
    <source>
        <dbReference type="RuleBase" id="RU003915"/>
    </source>
</evidence>
<dbReference type="Pfam" id="PF00254">
    <property type="entry name" value="FKBP_C"/>
    <property type="match status" value="1"/>
</dbReference>
<dbReference type="RefSeq" id="WP_132223593.1">
    <property type="nucleotide sequence ID" value="NZ_SMGO01000002.1"/>
</dbReference>
<dbReference type="AlphaFoldDB" id="A0A4R1LX55"/>
<dbReference type="PROSITE" id="PS51257">
    <property type="entry name" value="PROKAR_LIPOPROTEIN"/>
    <property type="match status" value="1"/>
</dbReference>
<dbReference type="Proteomes" id="UP000294616">
    <property type="component" value="Unassembled WGS sequence"/>
</dbReference>
<name>A0A4R1LX55_9SPHI</name>
<dbReference type="PROSITE" id="PS50059">
    <property type="entry name" value="FKBP_PPIASE"/>
    <property type="match status" value="1"/>
</dbReference>
<feature type="domain" description="PPIase FKBP-type" evidence="7">
    <location>
        <begin position="199"/>
        <end position="304"/>
    </location>
</feature>
<comment type="similarity">
    <text evidence="2 6">Belongs to the FKBP-type PPIase family.</text>
</comment>
<protein>
    <recommendedName>
        <fullName evidence="6">Peptidyl-prolyl cis-trans isomerase</fullName>
        <ecNumber evidence="6">5.2.1.8</ecNumber>
    </recommendedName>
</protein>
<dbReference type="OrthoDB" id="9814548at2"/>
<comment type="caution">
    <text evidence="8">The sequence shown here is derived from an EMBL/GenBank/DDBJ whole genome shotgun (WGS) entry which is preliminary data.</text>
</comment>
<keyword evidence="9" id="KW-1185">Reference proteome</keyword>
<dbReference type="GO" id="GO:0003755">
    <property type="term" value="F:peptidyl-prolyl cis-trans isomerase activity"/>
    <property type="evidence" value="ECO:0007669"/>
    <property type="project" value="UniProtKB-UniRule"/>
</dbReference>
<dbReference type="InterPro" id="IPR001179">
    <property type="entry name" value="PPIase_FKBP_dom"/>
</dbReference>
<evidence type="ECO:0000256" key="1">
    <source>
        <dbReference type="ARBA" id="ARBA00000971"/>
    </source>
</evidence>
<dbReference type="SUPFAM" id="SSF54534">
    <property type="entry name" value="FKBP-like"/>
    <property type="match status" value="2"/>
</dbReference>
<evidence type="ECO:0000256" key="5">
    <source>
        <dbReference type="PROSITE-ProRule" id="PRU00277"/>
    </source>
</evidence>
<accession>A0A4R1LX55</accession>
<keyword evidence="3 5" id="KW-0697">Rotamase</keyword>
<evidence type="ECO:0000256" key="2">
    <source>
        <dbReference type="ARBA" id="ARBA00006577"/>
    </source>
</evidence>
<evidence type="ECO:0000256" key="4">
    <source>
        <dbReference type="ARBA" id="ARBA00023235"/>
    </source>
</evidence>
<comment type="catalytic activity">
    <reaction evidence="1 5 6">
        <text>[protein]-peptidylproline (omega=180) = [protein]-peptidylproline (omega=0)</text>
        <dbReference type="Rhea" id="RHEA:16237"/>
        <dbReference type="Rhea" id="RHEA-COMP:10747"/>
        <dbReference type="Rhea" id="RHEA-COMP:10748"/>
        <dbReference type="ChEBI" id="CHEBI:83833"/>
        <dbReference type="ChEBI" id="CHEBI:83834"/>
        <dbReference type="EC" id="5.2.1.8"/>
    </reaction>
</comment>
<evidence type="ECO:0000313" key="8">
    <source>
        <dbReference type="EMBL" id="TCK83064.1"/>
    </source>
</evidence>
<dbReference type="InterPro" id="IPR046357">
    <property type="entry name" value="PPIase_dom_sf"/>
</dbReference>
<reference evidence="8 9" key="1">
    <citation type="submission" date="2019-03" db="EMBL/GenBank/DDBJ databases">
        <title>Genomic Encyclopedia of Archaeal and Bacterial Type Strains, Phase II (KMG-II): from individual species to whole genera.</title>
        <authorList>
            <person name="Goeker M."/>
        </authorList>
    </citation>
    <scope>NUCLEOTIDE SEQUENCE [LARGE SCALE GENOMIC DNA]</scope>
    <source>
        <strain evidence="8 9">DSM 22554</strain>
    </source>
</reference>
<sequence>MKKSMFILGLAMLGLTACQQFQEGEGGMQYKIITDNGQPKIKEGDFVSIGAIIKTDGDSLLMSTYETGQPTYMTAQAPMYPGDITSALLKLGSGDSAIFKFNIDSMVARGLPKPPDINSKYLVYTFKINHVIPKGELTDSLFQAEVEKYILAEEEKIKNAESGIIDNYIKKENLTAKTTASGLRYVIETEGTGPLAKVGDSITVNYTGHFITGAKKVFDTSIEEVAKKEGGNVYNPQRPYEPITIPVGLGAVIPGWDEAMQLLPEGSKAKLIVPSKLAYGEQGAMGAIAPYTPLAFEIEVVKVTPQKAEAPTN</sequence>
<evidence type="ECO:0000313" key="9">
    <source>
        <dbReference type="Proteomes" id="UP000294616"/>
    </source>
</evidence>
<proteinExistence type="inferred from homology"/>
<evidence type="ECO:0000259" key="7">
    <source>
        <dbReference type="PROSITE" id="PS50059"/>
    </source>
</evidence>
<keyword evidence="4 5" id="KW-0413">Isomerase</keyword>
<dbReference type="EC" id="5.2.1.8" evidence="6"/>
<dbReference type="EMBL" id="SMGO01000002">
    <property type="protein sequence ID" value="TCK83064.1"/>
    <property type="molecule type" value="Genomic_DNA"/>
</dbReference>
<dbReference type="Gene3D" id="3.10.50.40">
    <property type="match status" value="1"/>
</dbReference>
<evidence type="ECO:0000256" key="3">
    <source>
        <dbReference type="ARBA" id="ARBA00023110"/>
    </source>
</evidence>
<organism evidence="8 9">
    <name type="scientific">Albibacterium bauzanense</name>
    <dbReference type="NCBI Taxonomy" id="653929"/>
    <lineage>
        <taxon>Bacteria</taxon>
        <taxon>Pseudomonadati</taxon>
        <taxon>Bacteroidota</taxon>
        <taxon>Sphingobacteriia</taxon>
        <taxon>Sphingobacteriales</taxon>
        <taxon>Sphingobacteriaceae</taxon>
        <taxon>Albibacterium</taxon>
    </lineage>
</organism>
<gene>
    <name evidence="8" type="ORF">C8N28_1651</name>
</gene>
<dbReference type="PANTHER" id="PTHR43811">
    <property type="entry name" value="FKBP-TYPE PEPTIDYL-PROLYL CIS-TRANS ISOMERASE FKPA"/>
    <property type="match status" value="1"/>
</dbReference>
<dbReference type="PANTHER" id="PTHR43811:SF19">
    <property type="entry name" value="39 KDA FK506-BINDING NUCLEAR PROTEIN"/>
    <property type="match status" value="1"/>
</dbReference>